<dbReference type="InterPro" id="IPR000014">
    <property type="entry name" value="PAS"/>
</dbReference>
<dbReference type="PANTHER" id="PTHR44757:SF2">
    <property type="entry name" value="BIOFILM ARCHITECTURE MAINTENANCE PROTEIN MBAA"/>
    <property type="match status" value="1"/>
</dbReference>
<dbReference type="NCBIfam" id="TIGR00254">
    <property type="entry name" value="GGDEF"/>
    <property type="match status" value="1"/>
</dbReference>
<dbReference type="PANTHER" id="PTHR44757">
    <property type="entry name" value="DIGUANYLATE CYCLASE DGCP"/>
    <property type="match status" value="1"/>
</dbReference>
<dbReference type="PROSITE" id="PS50113">
    <property type="entry name" value="PAC"/>
    <property type="match status" value="1"/>
</dbReference>
<dbReference type="SUPFAM" id="SSF141868">
    <property type="entry name" value="EAL domain-like"/>
    <property type="match status" value="1"/>
</dbReference>
<dbReference type="SMART" id="SM00267">
    <property type="entry name" value="GGDEF"/>
    <property type="match status" value="1"/>
</dbReference>
<protein>
    <submittedName>
        <fullName evidence="4">Diguanylate cyclase (GGDEF)-like protein</fullName>
    </submittedName>
</protein>
<dbReference type="InterPro" id="IPR000160">
    <property type="entry name" value="GGDEF_dom"/>
</dbReference>
<dbReference type="Pfam" id="PF00563">
    <property type="entry name" value="EAL"/>
    <property type="match status" value="1"/>
</dbReference>
<dbReference type="PROSITE" id="PS50887">
    <property type="entry name" value="GGDEF"/>
    <property type="match status" value="1"/>
</dbReference>
<evidence type="ECO:0000313" key="5">
    <source>
        <dbReference type="Proteomes" id="UP000295729"/>
    </source>
</evidence>
<dbReference type="AlphaFoldDB" id="A0A4R6X989"/>
<reference evidence="4 5" key="1">
    <citation type="submission" date="2019-03" db="EMBL/GenBank/DDBJ databases">
        <title>Genomic Encyclopedia of Type Strains, Phase IV (KMG-IV): sequencing the most valuable type-strain genomes for metagenomic binning, comparative biology and taxonomic classification.</title>
        <authorList>
            <person name="Goeker M."/>
        </authorList>
    </citation>
    <scope>NUCLEOTIDE SEQUENCE [LARGE SCALE GENOMIC DNA]</scope>
    <source>
        <strain evidence="4 5">DSM 5604</strain>
    </source>
</reference>
<dbReference type="CDD" id="cd01949">
    <property type="entry name" value="GGDEF"/>
    <property type="match status" value="1"/>
</dbReference>
<proteinExistence type="predicted"/>
<dbReference type="PROSITE" id="PS50883">
    <property type="entry name" value="EAL"/>
    <property type="match status" value="1"/>
</dbReference>
<dbReference type="Proteomes" id="UP000295729">
    <property type="component" value="Unassembled WGS sequence"/>
</dbReference>
<evidence type="ECO:0000259" key="1">
    <source>
        <dbReference type="PROSITE" id="PS50113"/>
    </source>
</evidence>
<dbReference type="Pfam" id="PF13426">
    <property type="entry name" value="PAS_9"/>
    <property type="match status" value="1"/>
</dbReference>
<dbReference type="InterPro" id="IPR043128">
    <property type="entry name" value="Rev_trsase/Diguanyl_cyclase"/>
</dbReference>
<feature type="domain" description="EAL" evidence="2">
    <location>
        <begin position="613"/>
        <end position="867"/>
    </location>
</feature>
<evidence type="ECO:0000259" key="3">
    <source>
        <dbReference type="PROSITE" id="PS50887"/>
    </source>
</evidence>
<comment type="caution">
    <text evidence="4">The sequence shown here is derived from an EMBL/GenBank/DDBJ whole genome shotgun (WGS) entry which is preliminary data.</text>
</comment>
<dbReference type="InterPro" id="IPR035919">
    <property type="entry name" value="EAL_sf"/>
</dbReference>
<name>A0A4R6X989_9GAMM</name>
<dbReference type="Pfam" id="PF00990">
    <property type="entry name" value="GGDEF"/>
    <property type="match status" value="1"/>
</dbReference>
<dbReference type="InterPro" id="IPR000700">
    <property type="entry name" value="PAS-assoc_C"/>
</dbReference>
<dbReference type="EMBL" id="SNZA01000001">
    <property type="protein sequence ID" value="TDR15702.1"/>
    <property type="molecule type" value="Genomic_DNA"/>
</dbReference>
<evidence type="ECO:0000259" key="2">
    <source>
        <dbReference type="PROSITE" id="PS50883"/>
    </source>
</evidence>
<dbReference type="Gene3D" id="3.20.20.450">
    <property type="entry name" value="EAL domain"/>
    <property type="match status" value="1"/>
</dbReference>
<dbReference type="InterPro" id="IPR001633">
    <property type="entry name" value="EAL_dom"/>
</dbReference>
<dbReference type="Gene3D" id="3.30.450.20">
    <property type="entry name" value="PAS domain"/>
    <property type="match status" value="3"/>
</dbReference>
<accession>A0A4R6X989</accession>
<dbReference type="OrthoDB" id="9804951at2"/>
<dbReference type="CDD" id="cd01948">
    <property type="entry name" value="EAL"/>
    <property type="match status" value="1"/>
</dbReference>
<dbReference type="SUPFAM" id="SSF55073">
    <property type="entry name" value="Nucleotide cyclase"/>
    <property type="match status" value="1"/>
</dbReference>
<dbReference type="SMART" id="SM00052">
    <property type="entry name" value="EAL"/>
    <property type="match status" value="1"/>
</dbReference>
<gene>
    <name evidence="4" type="ORF">C8D85_1076</name>
</gene>
<dbReference type="InterPro" id="IPR035965">
    <property type="entry name" value="PAS-like_dom_sf"/>
</dbReference>
<dbReference type="SUPFAM" id="SSF55785">
    <property type="entry name" value="PYP-like sensor domain (PAS domain)"/>
    <property type="match status" value="3"/>
</dbReference>
<feature type="domain" description="GGDEF" evidence="3">
    <location>
        <begin position="470"/>
        <end position="603"/>
    </location>
</feature>
<dbReference type="InterPro" id="IPR029787">
    <property type="entry name" value="Nucleotide_cyclase"/>
</dbReference>
<feature type="domain" description="PAC" evidence="1">
    <location>
        <begin position="386"/>
        <end position="438"/>
    </location>
</feature>
<dbReference type="InterPro" id="IPR052155">
    <property type="entry name" value="Biofilm_reg_signaling"/>
</dbReference>
<evidence type="ECO:0000313" key="4">
    <source>
        <dbReference type="EMBL" id="TDR15702.1"/>
    </source>
</evidence>
<keyword evidence="5" id="KW-1185">Reference proteome</keyword>
<dbReference type="RefSeq" id="WP_133560318.1">
    <property type="nucleotide sequence ID" value="NZ_SNZA01000001.1"/>
</dbReference>
<sequence>MHQKIKYLLEKHFPNQLEDRKLQNLASELDLLFRDQEQEINLLERSVDLASEALQEHNHVATENLELFEATFGSSVEAMLLVDFEKALLKYNDALATLLQIPPHFSGAISMASFLQILSIQLENPDNFLTFLRNSHENHAAFNGELLLKDGRWLQYHVKPRMRGEAMIGRLWTLSDITEQKQAERLLEEFEEELQNAHELAKMGEWSFDLDSQEILFSDNLLALLKLPQSYRRFMFADFLELVNDDEQQVLKKQFKHCQKYGTSIQSELHFAIEGQEFYVILRGRFKVGGVHSKDAIQGVLQDISDLRTSEHLVKISSHFFQSSMQGNVLMGRHKEILDFNDVACGIFKLRAWEFADRINERLATAWTHDMSINDIWRHVIESSHWAGEVYFTSPELVDKTIWLSLEALRDSQGKVVNFIAIFNDITESKKVQEQLHHMAYFDAQTSLPNRFQFEQFLTQKLSSPLLTTQPMTLFYLDLDRFKFVNDSLGHHAGDRLLYLVGQRLVASVENATLVARQGGDEFVVLLTGVLSRQQQEQIAEHLIEQLSAVFNVFESQVYIGASVGIVNLPNDAQDMVTAMRYADISLYEAKKAGKGCFVFWQRSFLKGSTPERVQMESELREAIIQDQLMLHFQPKVEADSGRVYGLEALVRWNHPRLGLVYPDRFIGIAEESNLILELDRWVVNAVADQLSKWRKRGLPLLEVSVNVSAAHITRNGLVDLFQGLLQKHPYLGDCLEIELTETAIMADPDQATVVLNTLRRCGVKSSVDDFGSGYTSLGYLKKLNANTLKIDRSFIDGITNDHYDRDVAKAIIALAASMSMDVVAEGVETQAQWELLQSFGCKYLQGYYFAKPQAASVIERTYLQPLMAEYI</sequence>
<dbReference type="Gene3D" id="3.30.70.270">
    <property type="match status" value="1"/>
</dbReference>
<organism evidence="4 5">
    <name type="scientific">Marinomonas communis</name>
    <dbReference type="NCBI Taxonomy" id="28254"/>
    <lineage>
        <taxon>Bacteria</taxon>
        <taxon>Pseudomonadati</taxon>
        <taxon>Pseudomonadota</taxon>
        <taxon>Gammaproteobacteria</taxon>
        <taxon>Oceanospirillales</taxon>
        <taxon>Oceanospirillaceae</taxon>
        <taxon>Marinomonas</taxon>
    </lineage>
</organism>